<feature type="non-terminal residue" evidence="2">
    <location>
        <position position="421"/>
    </location>
</feature>
<evidence type="ECO:0000313" key="3">
    <source>
        <dbReference type="Proteomes" id="UP001217089"/>
    </source>
</evidence>
<feature type="region of interest" description="Disordered" evidence="1">
    <location>
        <begin position="399"/>
        <end position="421"/>
    </location>
</feature>
<comment type="caution">
    <text evidence="2">The sequence shown here is derived from an EMBL/GenBank/DDBJ whole genome shotgun (WGS) entry which is preliminary data.</text>
</comment>
<gene>
    <name evidence="2" type="ORF">KUTeg_011742</name>
</gene>
<evidence type="ECO:0000313" key="2">
    <source>
        <dbReference type="EMBL" id="KAJ8309877.1"/>
    </source>
</evidence>
<sequence>MTGWRPRRPSLKPGSKVKQEDMGNRASGGVTEPTTELGSEDVSNEGGTDQLTGGPQEPLEQDKDVESKENHLSMNDLDTDELTRQILLEASINGALCDDVNINDIDIDTFLADEQNCESEDIDAFLADEKKGLSADIEALPASEDICEFESQILDISSHSVVLEDIQNKQTAPSIESSDGDVLDTDPNNQVVPELNSDFLLHNDNEDLEDSDDSEDEFFDAIDEEPMRLQGEIGRKVEIDSTVLSRLMDEVEDLLKQVADQNYEAALATAATLQHAQTGTLHGARQVVTKLSNAPLIPSVISPVWDSCCPVHGMVTPDQRSVNGDDKKLRKDVDKTKDMTSWDIDFSDLVPKRKTRKPVETELTGTVKVGYQYLVIQQGIPGIRSHEVKVSTPVIKIDPPFEPKQTKPVQVNLEDEEEKYT</sequence>
<feature type="compositionally biased region" description="Basic and acidic residues" evidence="1">
    <location>
        <begin position="60"/>
        <end position="71"/>
    </location>
</feature>
<organism evidence="2 3">
    <name type="scientific">Tegillarca granosa</name>
    <name type="common">Malaysian cockle</name>
    <name type="synonym">Anadara granosa</name>
    <dbReference type="NCBI Taxonomy" id="220873"/>
    <lineage>
        <taxon>Eukaryota</taxon>
        <taxon>Metazoa</taxon>
        <taxon>Spiralia</taxon>
        <taxon>Lophotrochozoa</taxon>
        <taxon>Mollusca</taxon>
        <taxon>Bivalvia</taxon>
        <taxon>Autobranchia</taxon>
        <taxon>Pteriomorphia</taxon>
        <taxon>Arcoida</taxon>
        <taxon>Arcoidea</taxon>
        <taxon>Arcidae</taxon>
        <taxon>Tegillarca</taxon>
    </lineage>
</organism>
<protein>
    <submittedName>
        <fullName evidence="2">Uncharacterized protein</fullName>
    </submittedName>
</protein>
<dbReference type="EMBL" id="JARBDR010000640">
    <property type="protein sequence ID" value="KAJ8309877.1"/>
    <property type="molecule type" value="Genomic_DNA"/>
</dbReference>
<accession>A0ABQ9EXI7</accession>
<dbReference type="Proteomes" id="UP001217089">
    <property type="component" value="Unassembled WGS sequence"/>
</dbReference>
<feature type="compositionally biased region" description="Basic residues" evidence="1">
    <location>
        <begin position="1"/>
        <end position="10"/>
    </location>
</feature>
<proteinExistence type="predicted"/>
<name>A0ABQ9EXI7_TEGGR</name>
<feature type="region of interest" description="Disordered" evidence="1">
    <location>
        <begin position="1"/>
        <end position="77"/>
    </location>
</feature>
<reference evidence="2 3" key="1">
    <citation type="submission" date="2022-12" db="EMBL/GenBank/DDBJ databases">
        <title>Chromosome-level genome of Tegillarca granosa.</title>
        <authorList>
            <person name="Kim J."/>
        </authorList>
    </citation>
    <scope>NUCLEOTIDE SEQUENCE [LARGE SCALE GENOMIC DNA]</scope>
    <source>
        <strain evidence="2">Teg-2019</strain>
        <tissue evidence="2">Adductor muscle</tissue>
    </source>
</reference>
<evidence type="ECO:0000256" key="1">
    <source>
        <dbReference type="SAM" id="MobiDB-lite"/>
    </source>
</evidence>
<keyword evidence="3" id="KW-1185">Reference proteome</keyword>